<dbReference type="AlphaFoldDB" id="A0A0D8FWK5"/>
<dbReference type="Pfam" id="PF13238">
    <property type="entry name" value="AAA_18"/>
    <property type="match status" value="1"/>
</dbReference>
<accession>A0A0D8FWK5</accession>
<gene>
    <name evidence="1" type="primary">udk</name>
    <name evidence="1" type="ORF">FEAC_10130</name>
</gene>
<reference evidence="1 2" key="1">
    <citation type="submission" date="2015-01" db="EMBL/GenBank/DDBJ databases">
        <title>Draft genome of the acidophilic iron oxidizer Ferrimicrobium acidiphilum strain T23.</title>
        <authorList>
            <person name="Poehlein A."/>
            <person name="Eisen S."/>
            <person name="Schloemann M."/>
            <person name="Johnson B.D."/>
            <person name="Daniel R."/>
            <person name="Muehling M."/>
        </authorList>
    </citation>
    <scope>NUCLEOTIDE SEQUENCE [LARGE SCALE GENOMIC DNA]</scope>
    <source>
        <strain evidence="1 2">T23</strain>
    </source>
</reference>
<dbReference type="STRING" id="1121877.FEAC_10130"/>
<dbReference type="EMBL" id="JXUW01000006">
    <property type="protein sequence ID" value="KJE77299.1"/>
    <property type="molecule type" value="Genomic_DNA"/>
</dbReference>
<dbReference type="SUPFAM" id="SSF52540">
    <property type="entry name" value="P-loop containing nucleoside triphosphate hydrolases"/>
    <property type="match status" value="1"/>
</dbReference>
<keyword evidence="2" id="KW-1185">Reference proteome</keyword>
<name>A0A0D8FWK5_9ACTN</name>
<evidence type="ECO:0000313" key="1">
    <source>
        <dbReference type="EMBL" id="KJE77299.1"/>
    </source>
</evidence>
<dbReference type="EC" id="2.7.1.48" evidence="1"/>
<dbReference type="Proteomes" id="UP000032336">
    <property type="component" value="Unassembled WGS sequence"/>
</dbReference>
<comment type="caution">
    <text evidence="1">The sequence shown here is derived from an EMBL/GenBank/DDBJ whole genome shotgun (WGS) entry which is preliminary data.</text>
</comment>
<keyword evidence="1" id="KW-0418">Kinase</keyword>
<dbReference type="GO" id="GO:0004849">
    <property type="term" value="F:uridine kinase activity"/>
    <property type="evidence" value="ECO:0007669"/>
    <property type="project" value="UniProtKB-EC"/>
</dbReference>
<evidence type="ECO:0000313" key="2">
    <source>
        <dbReference type="Proteomes" id="UP000032336"/>
    </source>
</evidence>
<dbReference type="RefSeq" id="WP_052565609.1">
    <property type="nucleotide sequence ID" value="NZ_JQKF01000036.1"/>
</dbReference>
<sequence length="184" mass="21162">MPILRELIDLIEGSEPPPPLSTRIIAIDGLGGAGKTTLAGLVSGALSDCAVIHTDDFASWENNLDWWPRLREQVLGPLMANEVARYQRYDWLRRELAEWIEVKPADYVVLEGVASSRAQFQEALAVSIWVETPRDERLRRGLARDGEAMRDYWFQWMRDEDRYFEAERPDLRADMIVDGLLTWS</sequence>
<dbReference type="InterPro" id="IPR027417">
    <property type="entry name" value="P-loop_NTPase"/>
</dbReference>
<protein>
    <submittedName>
        <fullName evidence="1">Uridine kinase</fullName>
        <ecNumber evidence="1">2.7.1.48</ecNumber>
    </submittedName>
</protein>
<proteinExistence type="predicted"/>
<keyword evidence="1" id="KW-0808">Transferase</keyword>
<organism evidence="1 2">
    <name type="scientific">Ferrimicrobium acidiphilum DSM 19497</name>
    <dbReference type="NCBI Taxonomy" id="1121877"/>
    <lineage>
        <taxon>Bacteria</taxon>
        <taxon>Bacillati</taxon>
        <taxon>Actinomycetota</taxon>
        <taxon>Acidimicrobiia</taxon>
        <taxon>Acidimicrobiales</taxon>
        <taxon>Acidimicrobiaceae</taxon>
        <taxon>Ferrimicrobium</taxon>
    </lineage>
</organism>
<dbReference type="Gene3D" id="3.40.50.300">
    <property type="entry name" value="P-loop containing nucleotide triphosphate hydrolases"/>
    <property type="match status" value="1"/>
</dbReference>
<dbReference type="GeneID" id="78372270"/>
<dbReference type="eggNOG" id="COG0572">
    <property type="taxonomic scope" value="Bacteria"/>
</dbReference>